<name>A0A517PLW1_9PLAN</name>
<accession>A0A517PLW1</accession>
<dbReference type="OrthoDB" id="249490at2"/>
<dbReference type="Pfam" id="PF19783">
    <property type="entry name" value="DUF6268"/>
    <property type="match status" value="1"/>
</dbReference>
<keyword evidence="3" id="KW-1185">Reference proteome</keyword>
<dbReference type="InterPro" id="IPR046235">
    <property type="entry name" value="DUF6268"/>
</dbReference>
<gene>
    <name evidence="2" type="ORF">HG66A1_21450</name>
</gene>
<sequence length="365" mass="41225">MLIQSYRTVVLMLALGAFLFWGAIDSCSAQNRKTIFDDPDGSEYSPLPQRHQTIFMPRDESQIQQTSQSPQIPDVLDAESKAALGIPPQLLKEDQVWGTTDEECVDCETFVPMLAHKSATGSVTWLPGNDDNLGIFTLYLSETVDLPRLEGFTITPRFGVHYLDGPVRTDLPARVYDTSVSFRWFNKVNEKWSYELEVAPGVYSDFKNVTSDSLRITGKGLAYYVHSRAKQFVMGVVYLDREDIMMLPAAGMIMWFSEGSRLELIFPKPKFTYRLEKDEHLERWAYVAGEFGGGSWAIRRSPGGIDDVVTYSDLRLIGGLETKHTNGKISQLEVGLVFSRSLEYESNIGNYDPSPTAMLRYQLTF</sequence>
<evidence type="ECO:0000313" key="3">
    <source>
        <dbReference type="Proteomes" id="UP000320421"/>
    </source>
</evidence>
<protein>
    <recommendedName>
        <fullName evidence="1">DUF6268 domain-containing protein</fullName>
    </recommendedName>
</protein>
<dbReference type="RefSeq" id="WP_145183060.1">
    <property type="nucleotide sequence ID" value="NZ_CP036266.1"/>
</dbReference>
<evidence type="ECO:0000259" key="1">
    <source>
        <dbReference type="Pfam" id="PF19783"/>
    </source>
</evidence>
<evidence type="ECO:0000313" key="2">
    <source>
        <dbReference type="EMBL" id="QDT20359.1"/>
    </source>
</evidence>
<organism evidence="2 3">
    <name type="scientific">Gimesia chilikensis</name>
    <dbReference type="NCBI Taxonomy" id="2605989"/>
    <lineage>
        <taxon>Bacteria</taxon>
        <taxon>Pseudomonadati</taxon>
        <taxon>Planctomycetota</taxon>
        <taxon>Planctomycetia</taxon>
        <taxon>Planctomycetales</taxon>
        <taxon>Planctomycetaceae</taxon>
        <taxon>Gimesia</taxon>
    </lineage>
</organism>
<feature type="domain" description="DUF6268" evidence="1">
    <location>
        <begin position="171"/>
        <end position="346"/>
    </location>
</feature>
<dbReference type="EMBL" id="CP036266">
    <property type="protein sequence ID" value="QDT20359.1"/>
    <property type="molecule type" value="Genomic_DNA"/>
</dbReference>
<proteinExistence type="predicted"/>
<dbReference type="Proteomes" id="UP000320421">
    <property type="component" value="Chromosome"/>
</dbReference>
<dbReference type="AlphaFoldDB" id="A0A517PLW1"/>
<reference evidence="2 3" key="1">
    <citation type="submission" date="2019-02" db="EMBL/GenBank/DDBJ databases">
        <title>Deep-cultivation of Planctomycetes and their phenomic and genomic characterization uncovers novel biology.</title>
        <authorList>
            <person name="Wiegand S."/>
            <person name="Jogler M."/>
            <person name="Boedeker C."/>
            <person name="Pinto D."/>
            <person name="Vollmers J."/>
            <person name="Rivas-Marin E."/>
            <person name="Kohn T."/>
            <person name="Peeters S.H."/>
            <person name="Heuer A."/>
            <person name="Rast P."/>
            <person name="Oberbeckmann S."/>
            <person name="Bunk B."/>
            <person name="Jeske O."/>
            <person name="Meyerdierks A."/>
            <person name="Storesund J.E."/>
            <person name="Kallscheuer N."/>
            <person name="Luecker S."/>
            <person name="Lage O.M."/>
            <person name="Pohl T."/>
            <person name="Merkel B.J."/>
            <person name="Hornburger P."/>
            <person name="Mueller R.-W."/>
            <person name="Bruemmer F."/>
            <person name="Labrenz M."/>
            <person name="Spormann A.M."/>
            <person name="Op den Camp H."/>
            <person name="Overmann J."/>
            <person name="Amann R."/>
            <person name="Jetten M.S.M."/>
            <person name="Mascher T."/>
            <person name="Medema M.H."/>
            <person name="Devos D.P."/>
            <person name="Kaster A.-K."/>
            <person name="Ovreas L."/>
            <person name="Rohde M."/>
            <person name="Galperin M.Y."/>
            <person name="Jogler C."/>
        </authorList>
    </citation>
    <scope>NUCLEOTIDE SEQUENCE [LARGE SCALE GENOMIC DNA]</scope>
    <source>
        <strain evidence="2 3">HG66A1</strain>
    </source>
</reference>